<feature type="transmembrane region" description="Helical" evidence="12">
    <location>
        <begin position="273"/>
        <end position="294"/>
    </location>
</feature>
<evidence type="ECO:0000256" key="1">
    <source>
        <dbReference type="ARBA" id="ARBA00004651"/>
    </source>
</evidence>
<feature type="transmembrane region" description="Helical" evidence="12">
    <location>
        <begin position="55"/>
        <end position="80"/>
    </location>
</feature>
<dbReference type="PANTHER" id="PTHR24246">
    <property type="entry name" value="OLFACTORY RECEPTOR AND ADENOSINE RECEPTOR"/>
    <property type="match status" value="1"/>
</dbReference>
<dbReference type="GO" id="GO:0045202">
    <property type="term" value="C:synapse"/>
    <property type="evidence" value="ECO:0007669"/>
    <property type="project" value="TreeGrafter"/>
</dbReference>
<dbReference type="PANTHER" id="PTHR24246:SF55">
    <property type="entry name" value="ADENOSINE RECEPTOR A3"/>
    <property type="match status" value="1"/>
</dbReference>
<dbReference type="Proteomes" id="UP000694569">
    <property type="component" value="Unplaced"/>
</dbReference>
<evidence type="ECO:0000256" key="7">
    <source>
        <dbReference type="ARBA" id="ARBA00023136"/>
    </source>
</evidence>
<keyword evidence="7 12" id="KW-0472">Membrane</keyword>
<dbReference type="SUPFAM" id="SSF81321">
    <property type="entry name" value="Family A G protein-coupled receptor-like"/>
    <property type="match status" value="1"/>
</dbReference>
<dbReference type="Gene3D" id="1.20.1070.10">
    <property type="entry name" value="Rhodopsin 7-helix transmembrane proteins"/>
    <property type="match status" value="1"/>
</dbReference>
<dbReference type="Ensembl" id="ENSLLET00000004373.1">
    <property type="protein sequence ID" value="ENSLLEP00000004179.1"/>
    <property type="gene ID" value="ENSLLEG00000002686.1"/>
</dbReference>
<dbReference type="GeneTree" id="ENSGT01030000234555"/>
<keyword evidence="9 12" id="KW-0675">Receptor</keyword>
<comment type="function">
    <text evidence="12">Receptor for adenosine. The activity of this receptor is mediated by G proteins which inhibit adenylyl cyclase.</text>
</comment>
<keyword evidence="6 12" id="KW-0297">G-protein coupled receptor</keyword>
<feature type="transmembrane region" description="Helical" evidence="12">
    <location>
        <begin position="182"/>
        <end position="209"/>
    </location>
</feature>
<feature type="domain" description="G-protein coupled receptors family 1 profile" evidence="13">
    <location>
        <begin position="36"/>
        <end position="292"/>
    </location>
</feature>
<dbReference type="PROSITE" id="PS50262">
    <property type="entry name" value="G_PROTEIN_RECEP_F1_2"/>
    <property type="match status" value="1"/>
</dbReference>
<reference evidence="14" key="1">
    <citation type="submission" date="2025-08" db="UniProtKB">
        <authorList>
            <consortium name="Ensembl"/>
        </authorList>
    </citation>
    <scope>IDENTIFICATION</scope>
</reference>
<dbReference type="PRINTS" id="PR00424">
    <property type="entry name" value="ADENOSINER"/>
</dbReference>
<evidence type="ECO:0000256" key="2">
    <source>
        <dbReference type="ARBA" id="ARBA00021738"/>
    </source>
</evidence>
<dbReference type="InterPro" id="IPR000466">
    <property type="entry name" value="Adeno_A3_rcpt"/>
</dbReference>
<keyword evidence="8 12" id="KW-1015">Disulfide bond</keyword>
<evidence type="ECO:0000256" key="10">
    <source>
        <dbReference type="ARBA" id="ARBA00023180"/>
    </source>
</evidence>
<dbReference type="InterPro" id="IPR001634">
    <property type="entry name" value="Adenosn_rcpt"/>
</dbReference>
<evidence type="ECO:0000259" key="13">
    <source>
        <dbReference type="PROSITE" id="PS50262"/>
    </source>
</evidence>
<evidence type="ECO:0000313" key="14">
    <source>
        <dbReference type="Ensembl" id="ENSLLEP00000004179.1"/>
    </source>
</evidence>
<keyword evidence="15" id="KW-1185">Reference proteome</keyword>
<keyword evidence="3 12" id="KW-1003">Cell membrane</keyword>
<dbReference type="PRINTS" id="PR00555">
    <property type="entry name" value="ADENOSINEA3R"/>
</dbReference>
<keyword evidence="5 12" id="KW-1133">Transmembrane helix</keyword>
<keyword evidence="10 12" id="KW-0325">Glycoprotein</keyword>
<feature type="transmembrane region" description="Helical" evidence="12">
    <location>
        <begin position="134"/>
        <end position="156"/>
    </location>
</feature>
<evidence type="ECO:0000256" key="8">
    <source>
        <dbReference type="ARBA" id="ARBA00023157"/>
    </source>
</evidence>
<dbReference type="PRINTS" id="PR00237">
    <property type="entry name" value="GPCRRHODOPSN"/>
</dbReference>
<comment type="similarity">
    <text evidence="12">Belongs to the G-protein coupled receptor 1 family.</text>
</comment>
<evidence type="ECO:0000313" key="15">
    <source>
        <dbReference type="Proteomes" id="UP000694569"/>
    </source>
</evidence>
<evidence type="ECO:0000256" key="5">
    <source>
        <dbReference type="ARBA" id="ARBA00022989"/>
    </source>
</evidence>
<feature type="transmembrane region" description="Helical" evidence="12">
    <location>
        <begin position="21"/>
        <end position="43"/>
    </location>
</feature>
<protein>
    <recommendedName>
        <fullName evidence="2 12">Adenosine receptor A3</fullName>
    </recommendedName>
</protein>
<evidence type="ECO:0000256" key="3">
    <source>
        <dbReference type="ARBA" id="ARBA00022475"/>
    </source>
</evidence>
<feature type="transmembrane region" description="Helical" evidence="12">
    <location>
        <begin position="86"/>
        <end position="113"/>
    </location>
</feature>
<dbReference type="GO" id="GO:0001609">
    <property type="term" value="F:G protein-coupled adenosine receptor activity"/>
    <property type="evidence" value="ECO:0007669"/>
    <property type="project" value="UniProtKB-UniRule"/>
</dbReference>
<feature type="transmembrane region" description="Helical" evidence="12">
    <location>
        <begin position="237"/>
        <end position="261"/>
    </location>
</feature>
<dbReference type="PROSITE" id="PS00237">
    <property type="entry name" value="G_PROTEIN_RECEP_F1_1"/>
    <property type="match status" value="1"/>
</dbReference>
<dbReference type="Pfam" id="PF00001">
    <property type="entry name" value="7tm_1"/>
    <property type="match status" value="1"/>
</dbReference>
<evidence type="ECO:0000256" key="11">
    <source>
        <dbReference type="ARBA" id="ARBA00023224"/>
    </source>
</evidence>
<keyword evidence="4 12" id="KW-0812">Transmembrane</keyword>
<comment type="subcellular location">
    <subcellularLocation>
        <location evidence="1 12">Cell membrane</location>
        <topology evidence="1 12">Multi-pass membrane protein</topology>
    </subcellularLocation>
</comment>
<name>A0A8C5LTX8_9ANUR</name>
<dbReference type="GO" id="GO:0005886">
    <property type="term" value="C:plasma membrane"/>
    <property type="evidence" value="ECO:0007669"/>
    <property type="project" value="UniProtKB-SubCell"/>
</dbReference>
<dbReference type="InterPro" id="IPR017452">
    <property type="entry name" value="GPCR_Rhodpsn_7TM"/>
</dbReference>
<evidence type="ECO:0000256" key="9">
    <source>
        <dbReference type="ARBA" id="ARBA00023170"/>
    </source>
</evidence>
<evidence type="ECO:0000256" key="4">
    <source>
        <dbReference type="ARBA" id="ARBA00022692"/>
    </source>
</evidence>
<sequence>TTPEIIAFQMYKFGTGMLMNIYIGMESMIGLFAFFGNVLVIWAVKLNPALQDTTFYFIVSLALADLAVGILVMPLAIILHLEITCHFHLCLLMCCLIIIMTNASILSLLAIAVDRYMRIKVPVRYRTLITKQRIYVCILFSWSLSILAALVPMFGWNNRSNLEEERNYLECKFSSVMSLDFLVYFCFFGWVVVPLIVMVALYTELLYLVRKQITLNKNNFQARQAFYNKEYKTARSLAFVVGLFALCWLPISIINCINYFHPSVLQSKAFQPALLLSIVLSHLNSAMNPFVYAFKIKKFKRTFMCIIKQRILRRTEIIDNCSIEHTLENATKA</sequence>
<evidence type="ECO:0000256" key="6">
    <source>
        <dbReference type="ARBA" id="ARBA00023040"/>
    </source>
</evidence>
<accession>A0A8C5LTX8</accession>
<proteinExistence type="inferred from homology"/>
<dbReference type="OrthoDB" id="284782at2759"/>
<organism evidence="14 15">
    <name type="scientific">Leptobrachium leishanense</name>
    <name type="common">Leishan spiny toad</name>
    <dbReference type="NCBI Taxonomy" id="445787"/>
    <lineage>
        <taxon>Eukaryota</taxon>
        <taxon>Metazoa</taxon>
        <taxon>Chordata</taxon>
        <taxon>Craniata</taxon>
        <taxon>Vertebrata</taxon>
        <taxon>Euteleostomi</taxon>
        <taxon>Amphibia</taxon>
        <taxon>Batrachia</taxon>
        <taxon>Anura</taxon>
        <taxon>Pelobatoidea</taxon>
        <taxon>Megophryidae</taxon>
        <taxon>Leptobrachium</taxon>
    </lineage>
</organism>
<dbReference type="SMART" id="SM01381">
    <property type="entry name" value="7TM_GPCR_Srsx"/>
    <property type="match status" value="1"/>
</dbReference>
<reference evidence="14" key="2">
    <citation type="submission" date="2025-09" db="UniProtKB">
        <authorList>
            <consortium name="Ensembl"/>
        </authorList>
    </citation>
    <scope>IDENTIFICATION</scope>
</reference>
<dbReference type="AlphaFoldDB" id="A0A8C5LTX8"/>
<keyword evidence="11 12" id="KW-0807">Transducer</keyword>
<evidence type="ECO:0000256" key="12">
    <source>
        <dbReference type="RuleBase" id="RU201114"/>
    </source>
</evidence>
<dbReference type="GO" id="GO:0030425">
    <property type="term" value="C:dendrite"/>
    <property type="evidence" value="ECO:0007669"/>
    <property type="project" value="TreeGrafter"/>
</dbReference>
<dbReference type="InterPro" id="IPR000276">
    <property type="entry name" value="GPCR_Rhodpsn"/>
</dbReference>